<reference evidence="1" key="1">
    <citation type="submission" date="2022-09" db="EMBL/GenBank/DDBJ databases">
        <title>Intensive care unit water sources are persistently colonized with multi-drug resistant bacteria and are the site of extensive horizontal gene transfer of antibiotic resistance genes.</title>
        <authorList>
            <person name="Diorio-Toth L."/>
        </authorList>
    </citation>
    <scope>NUCLEOTIDE SEQUENCE</scope>
    <source>
        <strain evidence="1">GD03936</strain>
    </source>
</reference>
<protein>
    <submittedName>
        <fullName evidence="1">Uncharacterized protein</fullName>
    </submittedName>
</protein>
<name>A0AA42PQ48_9ENTR</name>
<proteinExistence type="predicted"/>
<comment type="caution">
    <text evidence="1">The sequence shown here is derived from an EMBL/GenBank/DDBJ whole genome shotgun (WGS) entry which is preliminary data.</text>
</comment>
<gene>
    <name evidence="1" type="ORF">N5C39_10310</name>
</gene>
<evidence type="ECO:0000313" key="1">
    <source>
        <dbReference type="EMBL" id="MDH1318754.1"/>
    </source>
</evidence>
<dbReference type="EMBL" id="JAOCAP010000004">
    <property type="protein sequence ID" value="MDH1318754.1"/>
    <property type="molecule type" value="Genomic_DNA"/>
</dbReference>
<sequence length="92" mass="10064">MHANQQSILHRGKLIPLPLLNVDLHVSPEFTGRVVVHIKEGRQICDYPLREAEHINTLSGFLALARQAGWMVIPPEEIAEGGASGTDSNTNS</sequence>
<dbReference type="AlphaFoldDB" id="A0AA42PQ48"/>
<dbReference type="Proteomes" id="UP001158416">
    <property type="component" value="Unassembled WGS sequence"/>
</dbReference>
<organism evidence="1 2">
    <name type="scientific">Enterobacter bugandensis</name>
    <dbReference type="NCBI Taxonomy" id="881260"/>
    <lineage>
        <taxon>Bacteria</taxon>
        <taxon>Pseudomonadati</taxon>
        <taxon>Pseudomonadota</taxon>
        <taxon>Gammaproteobacteria</taxon>
        <taxon>Enterobacterales</taxon>
        <taxon>Enterobacteriaceae</taxon>
        <taxon>Enterobacter</taxon>
    </lineage>
</organism>
<evidence type="ECO:0000313" key="2">
    <source>
        <dbReference type="Proteomes" id="UP001158416"/>
    </source>
</evidence>
<dbReference type="RefSeq" id="WP_280028641.1">
    <property type="nucleotide sequence ID" value="NZ_JAOCAP010000004.1"/>
</dbReference>
<accession>A0AA42PQ48</accession>